<dbReference type="EMBL" id="VDEP01000112">
    <property type="protein sequence ID" value="KAA1130172.1"/>
    <property type="molecule type" value="Genomic_DNA"/>
</dbReference>
<sequence>MQRYRLWGLCCGLKPSQLSSTGGPFTLQALISILNYNEEETKADVCQLSATSRFNLAINLCQSLKACIYSNSYRYPQDLHREAGASNDPRQEEVRIDFVHQRPPAYPLLTAAQAFNIEPRMSAAGRVCIHITASLTIQPAGRPSLALNALFPNRQC</sequence>
<comment type="caution">
    <text evidence="2">The sequence shown here is derived from an EMBL/GenBank/DDBJ whole genome shotgun (WGS) entry which is preliminary data.</text>
</comment>
<reference evidence="3 4" key="1">
    <citation type="submission" date="2019-05" db="EMBL/GenBank/DDBJ databases">
        <title>Emergence of the Ug99 lineage of the wheat stem rust pathogen through somatic hybridization.</title>
        <authorList>
            <person name="Li F."/>
            <person name="Upadhyaya N.M."/>
            <person name="Sperschneider J."/>
            <person name="Matny O."/>
            <person name="Nguyen-Phuc H."/>
            <person name="Mago R."/>
            <person name="Raley C."/>
            <person name="Miller M.E."/>
            <person name="Silverstein K.A.T."/>
            <person name="Henningsen E."/>
            <person name="Hirsch C.D."/>
            <person name="Visser B."/>
            <person name="Pretorius Z.A."/>
            <person name="Steffenson B.J."/>
            <person name="Schwessinger B."/>
            <person name="Dodds P.N."/>
            <person name="Figueroa M."/>
        </authorList>
    </citation>
    <scope>NUCLEOTIDE SEQUENCE [LARGE SCALE GENOMIC DNA]</scope>
    <source>
        <strain evidence="1">21-0</strain>
        <strain evidence="2 4">Ug99</strain>
    </source>
</reference>
<protein>
    <submittedName>
        <fullName evidence="2">Uncharacterized protein</fullName>
    </submittedName>
</protein>
<proteinExistence type="predicted"/>
<organism evidence="2 4">
    <name type="scientific">Puccinia graminis f. sp. tritici</name>
    <dbReference type="NCBI Taxonomy" id="56615"/>
    <lineage>
        <taxon>Eukaryota</taxon>
        <taxon>Fungi</taxon>
        <taxon>Dikarya</taxon>
        <taxon>Basidiomycota</taxon>
        <taxon>Pucciniomycotina</taxon>
        <taxon>Pucciniomycetes</taxon>
        <taxon>Pucciniales</taxon>
        <taxon>Pucciniaceae</taxon>
        <taxon>Puccinia</taxon>
    </lineage>
</organism>
<evidence type="ECO:0000313" key="2">
    <source>
        <dbReference type="EMBL" id="KAA1130172.1"/>
    </source>
</evidence>
<dbReference type="Proteomes" id="UP000325313">
    <property type="component" value="Unassembled WGS sequence"/>
</dbReference>
<dbReference type="Proteomes" id="UP000324748">
    <property type="component" value="Unassembled WGS sequence"/>
</dbReference>
<name>A0A5B0RXM2_PUCGR</name>
<gene>
    <name evidence="1" type="ORF">PGT21_035708</name>
    <name evidence="2" type="ORF">PGTUg99_012745</name>
</gene>
<accession>A0A5B0RXM2</accession>
<keyword evidence="3" id="KW-1185">Reference proteome</keyword>
<evidence type="ECO:0000313" key="1">
    <source>
        <dbReference type="EMBL" id="KAA1081445.1"/>
    </source>
</evidence>
<evidence type="ECO:0000313" key="3">
    <source>
        <dbReference type="Proteomes" id="UP000324748"/>
    </source>
</evidence>
<dbReference type="AlphaFoldDB" id="A0A5B0RXM2"/>
<dbReference type="EMBL" id="VSWC01000131">
    <property type="protein sequence ID" value="KAA1081445.1"/>
    <property type="molecule type" value="Genomic_DNA"/>
</dbReference>
<evidence type="ECO:0000313" key="4">
    <source>
        <dbReference type="Proteomes" id="UP000325313"/>
    </source>
</evidence>